<dbReference type="InterPro" id="IPR012156">
    <property type="entry name" value="Cold_shock_CspA"/>
</dbReference>
<dbReference type="InterPro" id="IPR011129">
    <property type="entry name" value="CSD"/>
</dbReference>
<dbReference type="GO" id="GO:0005737">
    <property type="term" value="C:cytoplasm"/>
    <property type="evidence" value="ECO:0007669"/>
    <property type="project" value="UniProtKB-SubCell"/>
</dbReference>
<dbReference type="SUPFAM" id="SSF50249">
    <property type="entry name" value="Nucleic acid-binding proteins"/>
    <property type="match status" value="1"/>
</dbReference>
<dbReference type="SMART" id="SM00357">
    <property type="entry name" value="CSP"/>
    <property type="match status" value="1"/>
</dbReference>
<dbReference type="AlphaFoldDB" id="A0A101IJA0"/>
<dbReference type="PRINTS" id="PR00050">
    <property type="entry name" value="COLDSHOCK"/>
</dbReference>
<dbReference type="Gene3D" id="2.40.50.140">
    <property type="entry name" value="Nucleic acid-binding proteins"/>
    <property type="match status" value="1"/>
</dbReference>
<evidence type="ECO:0000313" key="7">
    <source>
        <dbReference type="Proteomes" id="UP000057043"/>
    </source>
</evidence>
<name>A0A101IJA0_9EURY</name>
<evidence type="ECO:0000313" key="6">
    <source>
        <dbReference type="Proteomes" id="UP000053961"/>
    </source>
</evidence>
<dbReference type="EMBL" id="LGFT01000014">
    <property type="protein sequence ID" value="KUK44827.1"/>
    <property type="molecule type" value="Genomic_DNA"/>
</dbReference>
<reference evidence="5" key="1">
    <citation type="journal article" date="2015" name="MBio">
        <title>Genome-resolved metagenomic analysis reveals roles for candidate phyla and other microbial community members in biogeochemical transformations in oil reservoirs.</title>
        <authorList>
            <person name="Hu P."/>
            <person name="Tom L."/>
            <person name="Singh A."/>
            <person name="Thomas B.C."/>
            <person name="Baker B.J."/>
            <person name="Piceno Y.M."/>
            <person name="Andersen G.L."/>
            <person name="Banfield J.F."/>
        </authorList>
    </citation>
    <scope>NUCLEOTIDE SEQUENCE [LARGE SCALE GENOMIC DNA]</scope>
    <source>
        <strain evidence="5">56_747</strain>
    </source>
</reference>
<dbReference type="EMBL" id="LGHB01000016">
    <property type="protein sequence ID" value="KUK96290.1"/>
    <property type="molecule type" value="Genomic_DNA"/>
</dbReference>
<proteinExistence type="predicted"/>
<protein>
    <submittedName>
        <fullName evidence="5">Cold shock DNA binding domain protein</fullName>
    </submittedName>
</protein>
<dbReference type="PATRIC" id="fig|301375.6.peg.148"/>
<dbReference type="PANTHER" id="PTHR11544">
    <property type="entry name" value="COLD SHOCK DOMAIN CONTAINING PROTEINS"/>
    <property type="match status" value="1"/>
</dbReference>
<comment type="subcellular location">
    <subcellularLocation>
        <location evidence="1">Cytoplasm</location>
    </subcellularLocation>
</comment>
<dbReference type="PROSITE" id="PS51857">
    <property type="entry name" value="CSD_2"/>
    <property type="match status" value="1"/>
</dbReference>
<dbReference type="Proteomes" id="UP000057043">
    <property type="component" value="Unassembled WGS sequence"/>
</dbReference>
<dbReference type="PIRSF" id="PIRSF002599">
    <property type="entry name" value="Cold_shock_A"/>
    <property type="match status" value="1"/>
</dbReference>
<dbReference type="InterPro" id="IPR002059">
    <property type="entry name" value="CSP_DNA-bd"/>
</dbReference>
<organism evidence="5 6">
    <name type="scientific">Methanothrix harundinacea</name>
    <dbReference type="NCBI Taxonomy" id="301375"/>
    <lineage>
        <taxon>Archaea</taxon>
        <taxon>Methanobacteriati</taxon>
        <taxon>Methanobacteriota</taxon>
        <taxon>Stenosarchaea group</taxon>
        <taxon>Methanomicrobia</taxon>
        <taxon>Methanotrichales</taxon>
        <taxon>Methanotrichaceae</taxon>
        <taxon>Methanothrix</taxon>
    </lineage>
</organism>
<evidence type="ECO:0000259" key="3">
    <source>
        <dbReference type="PROSITE" id="PS51857"/>
    </source>
</evidence>
<keyword evidence="2" id="KW-0963">Cytoplasm</keyword>
<gene>
    <name evidence="4" type="ORF">XD72_0787</name>
    <name evidence="5" type="ORF">XE07_1227</name>
</gene>
<reference evidence="6 7" key="2">
    <citation type="journal article" date="2015" name="MBio">
        <title>Genome-Resolved Metagenomic Analysis Reveals Roles for Candidate Phyla and Other Microbial Community Members in Biogeochemical Transformations in Oil Reservoirs.</title>
        <authorList>
            <person name="Hu P."/>
            <person name="Tom L."/>
            <person name="Singh A."/>
            <person name="Thomas B.C."/>
            <person name="Baker B.J."/>
            <person name="Piceno Y.M."/>
            <person name="Andersen G.L."/>
            <person name="Banfield J.F."/>
        </authorList>
    </citation>
    <scope>NUCLEOTIDE SEQUENCE [LARGE SCALE GENOMIC DNA]</scope>
    <source>
        <strain evidence="4">57_489</strain>
    </source>
</reference>
<evidence type="ECO:0000313" key="5">
    <source>
        <dbReference type="EMBL" id="KUK96290.1"/>
    </source>
</evidence>
<evidence type="ECO:0000256" key="2">
    <source>
        <dbReference type="ARBA" id="ARBA00022490"/>
    </source>
</evidence>
<feature type="domain" description="CSD" evidence="3">
    <location>
        <begin position="1"/>
        <end position="63"/>
    </location>
</feature>
<dbReference type="Proteomes" id="UP000053961">
    <property type="component" value="Unassembled WGS sequence"/>
</dbReference>
<dbReference type="Pfam" id="PF00313">
    <property type="entry name" value="CSD"/>
    <property type="match status" value="1"/>
</dbReference>
<sequence length="65" mass="7039">MVTGTVKFFNRTKHFGFIAGDDGTDYFVHSSGLMPGVSIDEGDKVSFEVVAGDRGPKAEKVEKTQ</sequence>
<dbReference type="GO" id="GO:0003676">
    <property type="term" value="F:nucleic acid binding"/>
    <property type="evidence" value="ECO:0007669"/>
    <property type="project" value="InterPro"/>
</dbReference>
<dbReference type="InterPro" id="IPR050181">
    <property type="entry name" value="Cold_shock_domain"/>
</dbReference>
<evidence type="ECO:0000256" key="1">
    <source>
        <dbReference type="ARBA" id="ARBA00004496"/>
    </source>
</evidence>
<evidence type="ECO:0000313" key="4">
    <source>
        <dbReference type="EMBL" id="KUK44827.1"/>
    </source>
</evidence>
<comment type="caution">
    <text evidence="5">The sequence shown here is derived from an EMBL/GenBank/DDBJ whole genome shotgun (WGS) entry which is preliminary data.</text>
</comment>
<dbReference type="InterPro" id="IPR012340">
    <property type="entry name" value="NA-bd_OB-fold"/>
</dbReference>
<dbReference type="Gene3D" id="6.20.370.130">
    <property type="match status" value="1"/>
</dbReference>
<accession>A0A101IJA0</accession>